<keyword evidence="1" id="KW-0472">Membrane</keyword>
<feature type="transmembrane region" description="Helical" evidence="1">
    <location>
        <begin position="42"/>
        <end position="62"/>
    </location>
</feature>
<protein>
    <submittedName>
        <fullName evidence="2">Uncharacterized protein</fullName>
    </submittedName>
</protein>
<name>A0A1X0NU87_9TRYP</name>
<dbReference type="EMBL" id="NBCO01000017">
    <property type="protein sequence ID" value="ORC88255.1"/>
    <property type="molecule type" value="Genomic_DNA"/>
</dbReference>
<dbReference type="RefSeq" id="XP_028882321.1">
    <property type="nucleotide sequence ID" value="XM_029026206.1"/>
</dbReference>
<sequence length="131" mass="14864">MGGNSSREMMSPYAVNTPLIGICFTSLLFNSVQGGTLRSSNLYNNFILIYLLGISTGCSTVLQKPVLGAQLGFLASFCFTIGPNFRLLYTRRLFPDYVRYAIGTAYMTYHGLQWYREKTYFEDAMEDEEEN</sequence>
<dbReference type="AlphaFoldDB" id="A0A1X0NU87"/>
<dbReference type="GeneID" id="39985986"/>
<evidence type="ECO:0000313" key="2">
    <source>
        <dbReference type="EMBL" id="ORC88255.1"/>
    </source>
</evidence>
<feature type="transmembrane region" description="Helical" evidence="1">
    <location>
        <begin position="68"/>
        <end position="89"/>
    </location>
</feature>
<keyword evidence="3" id="KW-1185">Reference proteome</keyword>
<comment type="caution">
    <text evidence="2">The sequence shown here is derived from an EMBL/GenBank/DDBJ whole genome shotgun (WGS) entry which is preliminary data.</text>
</comment>
<organism evidence="2 3">
    <name type="scientific">Trypanosoma theileri</name>
    <dbReference type="NCBI Taxonomy" id="67003"/>
    <lineage>
        <taxon>Eukaryota</taxon>
        <taxon>Discoba</taxon>
        <taxon>Euglenozoa</taxon>
        <taxon>Kinetoplastea</taxon>
        <taxon>Metakinetoplastina</taxon>
        <taxon>Trypanosomatida</taxon>
        <taxon>Trypanosomatidae</taxon>
        <taxon>Trypanosoma</taxon>
    </lineage>
</organism>
<proteinExistence type="predicted"/>
<evidence type="ECO:0000313" key="3">
    <source>
        <dbReference type="Proteomes" id="UP000192257"/>
    </source>
</evidence>
<dbReference type="Proteomes" id="UP000192257">
    <property type="component" value="Unassembled WGS sequence"/>
</dbReference>
<reference evidence="2 3" key="1">
    <citation type="submission" date="2017-03" db="EMBL/GenBank/DDBJ databases">
        <title>An alternative strategy for trypanosome survival in the mammalian bloodstream revealed through genome and transcriptome analysis of the ubiquitous bovine parasite Trypanosoma (Megatrypanum) theileri.</title>
        <authorList>
            <person name="Kelly S."/>
            <person name="Ivens A."/>
            <person name="Mott A."/>
            <person name="O'Neill E."/>
            <person name="Emms D."/>
            <person name="Macleod O."/>
            <person name="Voorheis P."/>
            <person name="Matthews J."/>
            <person name="Matthews K."/>
            <person name="Carrington M."/>
        </authorList>
    </citation>
    <scope>NUCLEOTIDE SEQUENCE [LARGE SCALE GENOMIC DNA]</scope>
    <source>
        <strain evidence="2">Edinburgh</strain>
    </source>
</reference>
<evidence type="ECO:0000256" key="1">
    <source>
        <dbReference type="SAM" id="Phobius"/>
    </source>
</evidence>
<accession>A0A1X0NU87</accession>
<keyword evidence="1" id="KW-0812">Transmembrane</keyword>
<keyword evidence="1" id="KW-1133">Transmembrane helix</keyword>
<feature type="transmembrane region" description="Helical" evidence="1">
    <location>
        <begin position="12"/>
        <end position="30"/>
    </location>
</feature>
<gene>
    <name evidence="2" type="ORF">TM35_000171270</name>
</gene>
<dbReference type="OrthoDB" id="268873at2759"/>
<dbReference type="VEuPathDB" id="TriTrypDB:TM35_000171270"/>